<dbReference type="RefSeq" id="WP_415864765.1">
    <property type="nucleotide sequence ID" value="NZ_CP134537.1"/>
</dbReference>
<protein>
    <submittedName>
        <fullName evidence="2">Aspartyl protease family protein</fullName>
    </submittedName>
</protein>
<dbReference type="InterPro" id="IPR036034">
    <property type="entry name" value="PDZ_sf"/>
</dbReference>
<gene>
    <name evidence="2" type="ORF">RHP51_12260</name>
</gene>
<accession>A0ABY9XPV5</accession>
<dbReference type="EMBL" id="CP134537">
    <property type="protein sequence ID" value="WNH07950.1"/>
    <property type="molecule type" value="Genomic_DNA"/>
</dbReference>
<dbReference type="InterPro" id="IPR021109">
    <property type="entry name" value="Peptidase_aspartic_dom_sf"/>
</dbReference>
<dbReference type="Proteomes" id="UP001302806">
    <property type="component" value="Chromosome"/>
</dbReference>
<proteinExistence type="predicted"/>
<dbReference type="PROSITE" id="PS50106">
    <property type="entry name" value="PDZ"/>
    <property type="match status" value="1"/>
</dbReference>
<dbReference type="InterPro" id="IPR001478">
    <property type="entry name" value="PDZ"/>
</dbReference>
<name>A0ABY9XPV5_9FLAO</name>
<dbReference type="GO" id="GO:0008233">
    <property type="term" value="F:peptidase activity"/>
    <property type="evidence" value="ECO:0007669"/>
    <property type="project" value="UniProtKB-KW"/>
</dbReference>
<keyword evidence="2" id="KW-0378">Hydrolase</keyword>
<organism evidence="2 3">
    <name type="scientific">Thalassobellus suaedae</name>
    <dbReference type="NCBI Taxonomy" id="3074124"/>
    <lineage>
        <taxon>Bacteria</taxon>
        <taxon>Pseudomonadati</taxon>
        <taxon>Bacteroidota</taxon>
        <taxon>Flavobacteriia</taxon>
        <taxon>Flavobacteriales</taxon>
        <taxon>Flavobacteriaceae</taxon>
        <taxon>Thalassobellus</taxon>
    </lineage>
</organism>
<keyword evidence="2" id="KW-0645">Protease</keyword>
<evidence type="ECO:0000259" key="1">
    <source>
        <dbReference type="PROSITE" id="PS50106"/>
    </source>
</evidence>
<evidence type="ECO:0000313" key="3">
    <source>
        <dbReference type="Proteomes" id="UP001302806"/>
    </source>
</evidence>
<dbReference type="GO" id="GO:0006508">
    <property type="term" value="P:proteolysis"/>
    <property type="evidence" value="ECO:0007669"/>
    <property type="project" value="UniProtKB-KW"/>
</dbReference>
<dbReference type="Gene3D" id="2.40.70.10">
    <property type="entry name" value="Acid Proteases"/>
    <property type="match status" value="2"/>
</dbReference>
<dbReference type="SMART" id="SM00228">
    <property type="entry name" value="PDZ"/>
    <property type="match status" value="1"/>
</dbReference>
<evidence type="ECO:0000313" key="2">
    <source>
        <dbReference type="EMBL" id="WNH07950.1"/>
    </source>
</evidence>
<reference evidence="2 3" key="1">
    <citation type="submission" date="2023-09" db="EMBL/GenBank/DDBJ databases">
        <title>Thalassobella suaedae gen. nov., sp. nov., a marine bacterium of the family Flavobacteriaceae isolated from a halophyte Suaeda japonica.</title>
        <authorList>
            <person name="Lee S.Y."/>
            <person name="Hwang C.Y."/>
        </authorList>
    </citation>
    <scope>NUCLEOTIDE SEQUENCE [LARGE SCALE GENOMIC DNA]</scope>
    <source>
        <strain evidence="2 3">HL-DH14</strain>
    </source>
</reference>
<dbReference type="Gene3D" id="2.30.42.10">
    <property type="match status" value="1"/>
</dbReference>
<feature type="domain" description="PDZ" evidence="1">
    <location>
        <begin position="374"/>
        <end position="430"/>
    </location>
</feature>
<dbReference type="SUPFAM" id="SSF50156">
    <property type="entry name" value="PDZ domain-like"/>
    <property type="match status" value="1"/>
</dbReference>
<sequence>MKNFFTFMCLVFCLNNLSFSQGKFIIQNKKQSDKISFKLINNLIVVPVEINGVSLSFLLDTGVTKPLIFNFLNVSDTLRLYNTEKIFIRGLGEGDTVEALKSKDNVFKIGDAIKLNQDLYAINDSNLSFAPRLGIPIHGIIGYDLFKDFVVEINYSKSFIRIVNPEKYKYKTCKKCEKLNLEFYRNKPYINARIKVDNNKIPIKLLIDSGGSDALWLFEDNSLGIKSRDKYFHDFLGHGLSGSVYGKRSKIESFYLKSFELKNVNVAYPDSSYTLHARKVKSRNGSLSGDILKRFNLIIDYKKSNITFKKNSNFKNKFSYNKSGIELAHDGVRLVKEIDNKINSSMTNSAEPSNSTKIVIDTQYKISLKPAYTIVELRNNSPAQKAGLKIGDIILSVNEKQAFNYSLQQLMHLFYAEAGKTIKLKVDRNGVFLTFKFQLEDVFN</sequence>
<dbReference type="Pfam" id="PF13180">
    <property type="entry name" value="PDZ_2"/>
    <property type="match status" value="1"/>
</dbReference>